<dbReference type="RefSeq" id="WP_192040080.1">
    <property type="nucleotide sequence ID" value="NZ_JACYWE010000009.1"/>
</dbReference>
<keyword evidence="6" id="KW-1185">Reference proteome</keyword>
<accession>A0A927JF40</accession>
<protein>
    <submittedName>
        <fullName evidence="5">Metallophosphoesterase</fullName>
    </submittedName>
</protein>
<name>A0A927JF40_9ACTN</name>
<keyword evidence="3" id="KW-0472">Membrane</keyword>
<dbReference type="GO" id="GO:0009245">
    <property type="term" value="P:lipid A biosynthetic process"/>
    <property type="evidence" value="ECO:0007669"/>
    <property type="project" value="TreeGrafter"/>
</dbReference>
<proteinExistence type="predicted"/>
<feature type="transmembrane region" description="Helical" evidence="3">
    <location>
        <begin position="106"/>
        <end position="128"/>
    </location>
</feature>
<dbReference type="InterPro" id="IPR004843">
    <property type="entry name" value="Calcineurin-like_PHP"/>
</dbReference>
<dbReference type="GO" id="GO:0016020">
    <property type="term" value="C:membrane"/>
    <property type="evidence" value="ECO:0007669"/>
    <property type="project" value="GOC"/>
</dbReference>
<gene>
    <name evidence="5" type="ORF">HT102_14110</name>
</gene>
<dbReference type="Gene3D" id="3.60.21.10">
    <property type="match status" value="1"/>
</dbReference>
<keyword evidence="1" id="KW-0479">Metal-binding</keyword>
<dbReference type="GO" id="GO:0008758">
    <property type="term" value="F:UDP-2,3-diacylglucosamine hydrolase activity"/>
    <property type="evidence" value="ECO:0007669"/>
    <property type="project" value="TreeGrafter"/>
</dbReference>
<evidence type="ECO:0000256" key="3">
    <source>
        <dbReference type="SAM" id="Phobius"/>
    </source>
</evidence>
<comment type="caution">
    <text evidence="5">The sequence shown here is derived from an EMBL/GenBank/DDBJ whole genome shotgun (WGS) entry which is preliminary data.</text>
</comment>
<dbReference type="PANTHER" id="PTHR31302:SF31">
    <property type="entry name" value="PHOSPHODIESTERASE YAEI"/>
    <property type="match status" value="1"/>
</dbReference>
<dbReference type="EMBL" id="JACYWE010000009">
    <property type="protein sequence ID" value="MBD8507617.1"/>
    <property type="molecule type" value="Genomic_DNA"/>
</dbReference>
<feature type="domain" description="Calcineurin-like phosphoesterase" evidence="4">
    <location>
        <begin position="153"/>
        <end position="318"/>
    </location>
</feature>
<evidence type="ECO:0000313" key="6">
    <source>
        <dbReference type="Proteomes" id="UP000642993"/>
    </source>
</evidence>
<dbReference type="GO" id="GO:0046872">
    <property type="term" value="F:metal ion binding"/>
    <property type="evidence" value="ECO:0007669"/>
    <property type="project" value="UniProtKB-KW"/>
</dbReference>
<keyword evidence="3" id="KW-0812">Transmembrane</keyword>
<evidence type="ECO:0000313" key="5">
    <source>
        <dbReference type="EMBL" id="MBD8507617.1"/>
    </source>
</evidence>
<keyword evidence="2" id="KW-0378">Hydrolase</keyword>
<feature type="transmembrane region" description="Helical" evidence="3">
    <location>
        <begin position="6"/>
        <end position="27"/>
    </location>
</feature>
<sequence>MLLFLAITALFIGAIHLWLHHALVSAARLGPRARRLGQITLAILWAAAIASLAVGIHIPMSWGRPIGYLGGIWFAVLFYLVPALVLISVVALLARAIRMDASRILGARRAATALVVVAVLAVCGWGTWNAHQLTVREARIAVPGLPPGFDGARIALVADLHLGPALGEEFARKATELVNEQDPDLILVGGDLIDGTIAQVGPATMPLAALRAPLGVHVVSGNHEYYADDADAWLDYFAGLGMNPLRNQRIELQREGDTIDLAGVNDYDAPAPRPADLDEALGGRDTERTLLLLAHQPRHINAAAEAGVDVQFSGHTHGGQLWPFGYLVALTQDVAITGLDMLASDAQGRGAERGTQIYTTSGAGAWGPPVRIGTTPEIVIIELVRE</sequence>
<evidence type="ECO:0000256" key="2">
    <source>
        <dbReference type="ARBA" id="ARBA00022801"/>
    </source>
</evidence>
<dbReference type="InterPro" id="IPR029052">
    <property type="entry name" value="Metallo-depent_PP-like"/>
</dbReference>
<reference evidence="5" key="1">
    <citation type="submission" date="2020-09" db="EMBL/GenBank/DDBJ databases">
        <title>Hoyosella lacisalsi sp. nov., a halotolerant actinobacterium isolated from soil of Lake Gudzhirganskoe.</title>
        <authorList>
            <person name="Yang Q."/>
            <person name="Guo P.Y."/>
            <person name="Liu S.W."/>
            <person name="Li F.N."/>
            <person name="Sun C.H."/>
        </authorList>
    </citation>
    <scope>NUCLEOTIDE SEQUENCE</scope>
    <source>
        <strain evidence="5">G463</strain>
    </source>
</reference>
<dbReference type="AlphaFoldDB" id="A0A927JF40"/>
<feature type="transmembrane region" description="Helical" evidence="3">
    <location>
        <begin position="39"/>
        <end position="60"/>
    </location>
</feature>
<evidence type="ECO:0000256" key="1">
    <source>
        <dbReference type="ARBA" id="ARBA00022723"/>
    </source>
</evidence>
<dbReference type="Pfam" id="PF00149">
    <property type="entry name" value="Metallophos"/>
    <property type="match status" value="1"/>
</dbReference>
<dbReference type="InterPro" id="IPR051158">
    <property type="entry name" value="Metallophosphoesterase_sf"/>
</dbReference>
<dbReference type="CDD" id="cd07385">
    <property type="entry name" value="MPP_YkuE_C"/>
    <property type="match status" value="1"/>
</dbReference>
<organism evidence="5 6">
    <name type="scientific">Lolliginicoccus lacisalsi</name>
    <dbReference type="NCBI Taxonomy" id="2742202"/>
    <lineage>
        <taxon>Bacteria</taxon>
        <taxon>Bacillati</taxon>
        <taxon>Actinomycetota</taxon>
        <taxon>Actinomycetes</taxon>
        <taxon>Mycobacteriales</taxon>
        <taxon>Hoyosellaceae</taxon>
        <taxon>Lolliginicoccus</taxon>
    </lineage>
</organism>
<evidence type="ECO:0000259" key="4">
    <source>
        <dbReference type="Pfam" id="PF00149"/>
    </source>
</evidence>
<dbReference type="SUPFAM" id="SSF56300">
    <property type="entry name" value="Metallo-dependent phosphatases"/>
    <property type="match status" value="1"/>
</dbReference>
<keyword evidence="3" id="KW-1133">Transmembrane helix</keyword>
<feature type="transmembrane region" description="Helical" evidence="3">
    <location>
        <begin position="72"/>
        <end position="94"/>
    </location>
</feature>
<dbReference type="Proteomes" id="UP000642993">
    <property type="component" value="Unassembled WGS sequence"/>
</dbReference>
<dbReference type="PANTHER" id="PTHR31302">
    <property type="entry name" value="TRANSMEMBRANE PROTEIN WITH METALLOPHOSPHOESTERASE DOMAIN-RELATED"/>
    <property type="match status" value="1"/>
</dbReference>